<dbReference type="AlphaFoldDB" id="A0A9N9G4Y4"/>
<feature type="compositionally biased region" description="Polar residues" evidence="1">
    <location>
        <begin position="47"/>
        <end position="67"/>
    </location>
</feature>
<dbReference type="EMBL" id="CAJVPZ010006781">
    <property type="protein sequence ID" value="CAG8577735.1"/>
    <property type="molecule type" value="Genomic_DNA"/>
</dbReference>
<gene>
    <name evidence="2" type="ORF">RFULGI_LOCUS5716</name>
</gene>
<feature type="region of interest" description="Disordered" evidence="1">
    <location>
        <begin position="33"/>
        <end position="67"/>
    </location>
</feature>
<evidence type="ECO:0000313" key="2">
    <source>
        <dbReference type="EMBL" id="CAG8577735.1"/>
    </source>
</evidence>
<dbReference type="Proteomes" id="UP000789396">
    <property type="component" value="Unassembled WGS sequence"/>
</dbReference>
<proteinExistence type="predicted"/>
<protein>
    <submittedName>
        <fullName evidence="2">15218_t:CDS:1</fullName>
    </submittedName>
</protein>
<keyword evidence="3" id="KW-1185">Reference proteome</keyword>
<feature type="non-terminal residue" evidence="2">
    <location>
        <position position="1"/>
    </location>
</feature>
<evidence type="ECO:0000256" key="1">
    <source>
        <dbReference type="SAM" id="MobiDB-lite"/>
    </source>
</evidence>
<dbReference type="OrthoDB" id="10425629at2759"/>
<organism evidence="2 3">
    <name type="scientific">Racocetra fulgida</name>
    <dbReference type="NCBI Taxonomy" id="60492"/>
    <lineage>
        <taxon>Eukaryota</taxon>
        <taxon>Fungi</taxon>
        <taxon>Fungi incertae sedis</taxon>
        <taxon>Mucoromycota</taxon>
        <taxon>Glomeromycotina</taxon>
        <taxon>Glomeromycetes</taxon>
        <taxon>Diversisporales</taxon>
        <taxon>Gigasporaceae</taxon>
        <taxon>Racocetra</taxon>
    </lineage>
</organism>
<comment type="caution">
    <text evidence="2">The sequence shown here is derived from an EMBL/GenBank/DDBJ whole genome shotgun (WGS) entry which is preliminary data.</text>
</comment>
<accession>A0A9N9G4Y4</accession>
<name>A0A9N9G4Y4_9GLOM</name>
<sequence length="131" mass="14455">NKIILSDAILIEKAKVLANSLEISEEQNNIRQYKLEGESESADEAPTASTNQSTPATKNTNPSLSLPNIDSNTKIYIEAACQALSNMIISTIKEYIDQTLDAYMVLINKLNKCIDSSLNQQKQNPQLTHST</sequence>
<evidence type="ECO:0000313" key="3">
    <source>
        <dbReference type="Proteomes" id="UP000789396"/>
    </source>
</evidence>
<reference evidence="2" key="1">
    <citation type="submission" date="2021-06" db="EMBL/GenBank/DDBJ databases">
        <authorList>
            <person name="Kallberg Y."/>
            <person name="Tangrot J."/>
            <person name="Rosling A."/>
        </authorList>
    </citation>
    <scope>NUCLEOTIDE SEQUENCE</scope>
    <source>
        <strain evidence="2">IN212</strain>
    </source>
</reference>